<accession>A0A2U1J0D1</accession>
<reference evidence="2 3" key="1">
    <citation type="journal article" date="2018" name="MBio">
        <title>Comparative Genomics Reveals the Core Gene Toolbox for the Fungus-Insect Symbiosis.</title>
        <authorList>
            <person name="Wang Y."/>
            <person name="Stata M."/>
            <person name="Wang W."/>
            <person name="Stajich J.E."/>
            <person name="White M.M."/>
            <person name="Moncalvo J.M."/>
        </authorList>
    </citation>
    <scope>NUCLEOTIDE SEQUENCE [LARGE SCALE GENOMIC DNA]</scope>
    <source>
        <strain evidence="2 3">AUS-126-30</strain>
    </source>
</reference>
<comment type="caution">
    <text evidence="2">The sequence shown here is derived from an EMBL/GenBank/DDBJ whole genome shotgun (WGS) entry which is preliminary data.</text>
</comment>
<keyword evidence="3" id="KW-1185">Reference proteome</keyword>
<organism evidence="2 3">
    <name type="scientific">Smittium angustum</name>
    <dbReference type="NCBI Taxonomy" id="133377"/>
    <lineage>
        <taxon>Eukaryota</taxon>
        <taxon>Fungi</taxon>
        <taxon>Fungi incertae sedis</taxon>
        <taxon>Zoopagomycota</taxon>
        <taxon>Kickxellomycotina</taxon>
        <taxon>Harpellomycetes</taxon>
        <taxon>Harpellales</taxon>
        <taxon>Legeriomycetaceae</taxon>
        <taxon>Smittium</taxon>
    </lineage>
</organism>
<dbReference type="Proteomes" id="UP000245591">
    <property type="component" value="Unassembled WGS sequence"/>
</dbReference>
<sequence>MNSTKPPIKGWYWHVEPAKYIYSKFLELQETAVCIRPTCQSVGRFCKDSNGKGNNVKACFRCSVCSYKLKAKDFFVQVLGRNLNELPPKTPASVVPPPATPTFSFTPSPAFPPNIPTQTLPPNISSQALLTNIPAPVFSGIPAQVSITNGNSRPNSALSSFQSSLPPPTTNSPPTPIDLDISPPGSPDFDIDNSMNDFDLIAVNTNNRTNYNHENSKESSNKLLSFFDHTPTPSIPRKRSAISQLEQPKYITEEVLKYRLDSFLNNINTLIASSLSSGSPTTIHKDPIQTTESSELVKLREENALLKEQISLLTAQAKLVGSYPSSSSTKTPAPLSNTSSSNTSSTIATTWSSLPTQKTPSTRSTPNSSLPLKKPTFAEIAKSQCKEGSSKDIEEYQATLRKIAGVKPLGTGTKAEATHKVARLYVQGISRQPIGEVKKSLFTMKFKLSKIWNLDFIGKSTLEFTVAADYASGFVGRLKSFPFLSLLSKVNPSKPIDTNVSEQVCQNIKQAFLNRIRKSFGTTTKPLFQAFLKDLALETGIPLDFSTVPNLNSYPNSDELVVDMDFE</sequence>
<name>A0A2U1J0D1_SMIAN</name>
<feature type="region of interest" description="Disordered" evidence="1">
    <location>
        <begin position="323"/>
        <end position="373"/>
    </location>
</feature>
<dbReference type="AlphaFoldDB" id="A0A2U1J0D1"/>
<evidence type="ECO:0000256" key="1">
    <source>
        <dbReference type="SAM" id="MobiDB-lite"/>
    </source>
</evidence>
<feature type="compositionally biased region" description="Low complexity" evidence="1">
    <location>
        <begin position="331"/>
        <end position="354"/>
    </location>
</feature>
<protein>
    <submittedName>
        <fullName evidence="2">Uncharacterized protein</fullName>
    </submittedName>
</protein>
<feature type="compositionally biased region" description="Pro residues" evidence="1">
    <location>
        <begin position="165"/>
        <end position="176"/>
    </location>
</feature>
<evidence type="ECO:0000313" key="2">
    <source>
        <dbReference type="EMBL" id="PVZ98530.1"/>
    </source>
</evidence>
<dbReference type="EMBL" id="MBFU01000540">
    <property type="protein sequence ID" value="PVZ98530.1"/>
    <property type="molecule type" value="Genomic_DNA"/>
</dbReference>
<feature type="compositionally biased region" description="Polar residues" evidence="1">
    <location>
        <begin position="355"/>
        <end position="370"/>
    </location>
</feature>
<evidence type="ECO:0000313" key="3">
    <source>
        <dbReference type="Proteomes" id="UP000245591"/>
    </source>
</evidence>
<feature type="region of interest" description="Disordered" evidence="1">
    <location>
        <begin position="149"/>
        <end position="178"/>
    </location>
</feature>
<feature type="compositionally biased region" description="Polar residues" evidence="1">
    <location>
        <begin position="149"/>
        <end position="162"/>
    </location>
</feature>
<proteinExistence type="predicted"/>
<gene>
    <name evidence="2" type="ORF">BB558_005469</name>
</gene>